<dbReference type="RefSeq" id="WP_213363745.1">
    <property type="nucleotide sequence ID" value="NZ_BSFM01000021.1"/>
</dbReference>
<dbReference type="EMBL" id="BSFM01000021">
    <property type="protein sequence ID" value="GLK86713.1"/>
    <property type="molecule type" value="Genomic_DNA"/>
</dbReference>
<name>A0A9W6NDA7_9HYPH</name>
<reference evidence="1" key="2">
    <citation type="submission" date="2023-01" db="EMBL/GenBank/DDBJ databases">
        <authorList>
            <person name="Sun Q."/>
            <person name="Evtushenko L."/>
        </authorList>
    </citation>
    <scope>NUCLEOTIDE SEQUENCE</scope>
    <source>
        <strain evidence="1">VKM B-2789</strain>
    </source>
</reference>
<proteinExistence type="predicted"/>
<gene>
    <name evidence="1" type="ORF">GCM10017653_47830</name>
</gene>
<accession>A0A9W6NDA7</accession>
<dbReference type="AlphaFoldDB" id="A0A9W6NDA7"/>
<protein>
    <submittedName>
        <fullName evidence="1">Uncharacterized protein</fullName>
    </submittedName>
</protein>
<evidence type="ECO:0000313" key="1">
    <source>
        <dbReference type="EMBL" id="GLK86713.1"/>
    </source>
</evidence>
<reference evidence="1" key="1">
    <citation type="journal article" date="2014" name="Int. J. Syst. Evol. Microbiol.">
        <title>Complete genome sequence of Corynebacterium casei LMG S-19264T (=DSM 44701T), isolated from a smear-ripened cheese.</title>
        <authorList>
            <consortium name="US DOE Joint Genome Institute (JGI-PGF)"/>
            <person name="Walter F."/>
            <person name="Albersmeier A."/>
            <person name="Kalinowski J."/>
            <person name="Ruckert C."/>
        </authorList>
    </citation>
    <scope>NUCLEOTIDE SEQUENCE</scope>
    <source>
        <strain evidence="1">VKM B-2789</strain>
    </source>
</reference>
<comment type="caution">
    <text evidence="1">The sequence shown here is derived from an EMBL/GenBank/DDBJ whole genome shotgun (WGS) entry which is preliminary data.</text>
</comment>
<dbReference type="Proteomes" id="UP001143330">
    <property type="component" value="Unassembled WGS sequence"/>
</dbReference>
<evidence type="ECO:0000313" key="2">
    <source>
        <dbReference type="Proteomes" id="UP001143330"/>
    </source>
</evidence>
<organism evidence="1 2">
    <name type="scientific">Ancylobacter defluvii</name>
    <dbReference type="NCBI Taxonomy" id="1282440"/>
    <lineage>
        <taxon>Bacteria</taxon>
        <taxon>Pseudomonadati</taxon>
        <taxon>Pseudomonadota</taxon>
        <taxon>Alphaproteobacteria</taxon>
        <taxon>Hyphomicrobiales</taxon>
        <taxon>Xanthobacteraceae</taxon>
        <taxon>Ancylobacter</taxon>
    </lineage>
</organism>
<keyword evidence="2" id="KW-1185">Reference proteome</keyword>
<sequence length="80" mass="9057">MSPDNAVILRYIYDDWRRTKGDLGFHSAASLQDFVTALSMTIDTDVALRALAEEGLLNREVDGFYTLSRKGIATGQEWFR</sequence>